<evidence type="ECO:0008006" key="3">
    <source>
        <dbReference type="Google" id="ProtNLM"/>
    </source>
</evidence>
<comment type="caution">
    <text evidence="1">The sequence shown here is derived from an EMBL/GenBank/DDBJ whole genome shotgun (WGS) entry which is preliminary data.</text>
</comment>
<evidence type="ECO:0000313" key="2">
    <source>
        <dbReference type="Proteomes" id="UP000214646"/>
    </source>
</evidence>
<keyword evidence="2" id="KW-1185">Reference proteome</keyword>
<organism evidence="1 2">
    <name type="scientific">Fimbriiglobus ruber</name>
    <dbReference type="NCBI Taxonomy" id="1908690"/>
    <lineage>
        <taxon>Bacteria</taxon>
        <taxon>Pseudomonadati</taxon>
        <taxon>Planctomycetota</taxon>
        <taxon>Planctomycetia</taxon>
        <taxon>Gemmatales</taxon>
        <taxon>Gemmataceae</taxon>
        <taxon>Fimbriiglobus</taxon>
    </lineage>
</organism>
<dbReference type="Proteomes" id="UP000214646">
    <property type="component" value="Unassembled WGS sequence"/>
</dbReference>
<evidence type="ECO:0000313" key="1">
    <source>
        <dbReference type="EMBL" id="OWK42915.1"/>
    </source>
</evidence>
<proteinExistence type="predicted"/>
<name>A0A225E2M0_9BACT</name>
<sequence length="324" mass="36523">MFCRRFRKDASMDRPFSVPRPRAIRLVPRLYRWGVLGSAALVGCESVRPTTVPDAAAGNGARAQVAAAAPKKPGGTIPPLRVSKFVFYADVPLAAEDALFRELEELPDQLQRELHIPDGNNVVQVFLFEDQDKYEAFMRERFPWLPVRRAYFIADQKRPGATDDLQVYTWMGENLRTDLRHELTHAMLHAVLKGVPLWLDEGLAGFFEQPPGNDGVNPDHLEKLRKGPFVPDLARLENIGKVAQMEKPEYREAWAWVHFMLRGDPKAKAALLEYLDQLRTNPNPGPLLPRLAQVTADPNKTLADYLARVEIQPPPAPRGRAADK</sequence>
<accession>A0A225E2M0</accession>
<gene>
    <name evidence="1" type="ORF">FRUB_02512</name>
</gene>
<reference evidence="2" key="1">
    <citation type="submission" date="2017-06" db="EMBL/GenBank/DDBJ databases">
        <title>Genome analysis of Fimbriiglobus ruber SP5, the first member of the order Planctomycetales with confirmed chitinolytic capability.</title>
        <authorList>
            <person name="Ravin N.V."/>
            <person name="Rakitin A.L."/>
            <person name="Ivanova A.A."/>
            <person name="Beletsky A.V."/>
            <person name="Kulichevskaya I.S."/>
            <person name="Mardanov A.V."/>
            <person name="Dedysh S.N."/>
        </authorList>
    </citation>
    <scope>NUCLEOTIDE SEQUENCE [LARGE SCALE GENOMIC DNA]</scope>
    <source>
        <strain evidence="2">SP5</strain>
    </source>
</reference>
<dbReference type="AlphaFoldDB" id="A0A225E2M0"/>
<protein>
    <recommendedName>
        <fullName evidence="3">DUF1570 domain-containing protein</fullName>
    </recommendedName>
</protein>
<dbReference type="EMBL" id="NIDE01000004">
    <property type="protein sequence ID" value="OWK42915.1"/>
    <property type="molecule type" value="Genomic_DNA"/>
</dbReference>